<protein>
    <recommendedName>
        <fullName evidence="3">Maturase K</fullName>
    </recommendedName>
</protein>
<dbReference type="EMBL" id="JBBWWR010000009">
    <property type="protein sequence ID" value="KAK8961763.1"/>
    <property type="molecule type" value="Genomic_DNA"/>
</dbReference>
<evidence type="ECO:0000313" key="2">
    <source>
        <dbReference type="Proteomes" id="UP001412067"/>
    </source>
</evidence>
<sequence>MASPTIDGMWNSSLALPDVRCVWNSVLAGARYSMDLEWYSQRGENFNQIKSTSFILPIFFDLYRAEFLVYTLIHFWLVDNDFSPISLTNCRSFGISFPYHAVSVEAPPTAGLGEAVKLFVLYLSFCLVSLTEGSNQKVLESVDSFSMRPMISLGNTANSWNSAVQRPLYRRAPFKSYEVINQNLFTILDNLLPYLGHHLATLEVKNLSTEVLESRSPGSRRSTVDLHSDCIAGEKKGRSSLHLLSSPARAPDLALYQIGQHGPNSRKPLPRASPAYAATGTGALLPPAAFTCPPPFNIQRNAPPLCRVPFIFSPSHPIFPAPFLSLLLSVATTPAWKGIHWVGVGRENLFDGKSLIFFYHGSSFILKVQAIVRD</sequence>
<reference evidence="1 2" key="1">
    <citation type="journal article" date="2022" name="Nat. Plants">
        <title>Genomes of leafy and leafless Platanthera orchids illuminate the evolution of mycoheterotrophy.</title>
        <authorList>
            <person name="Li M.H."/>
            <person name="Liu K.W."/>
            <person name="Li Z."/>
            <person name="Lu H.C."/>
            <person name="Ye Q.L."/>
            <person name="Zhang D."/>
            <person name="Wang J.Y."/>
            <person name="Li Y.F."/>
            <person name="Zhong Z.M."/>
            <person name="Liu X."/>
            <person name="Yu X."/>
            <person name="Liu D.K."/>
            <person name="Tu X.D."/>
            <person name="Liu B."/>
            <person name="Hao Y."/>
            <person name="Liao X.Y."/>
            <person name="Jiang Y.T."/>
            <person name="Sun W.H."/>
            <person name="Chen J."/>
            <person name="Chen Y.Q."/>
            <person name="Ai Y."/>
            <person name="Zhai J.W."/>
            <person name="Wu S.S."/>
            <person name="Zhou Z."/>
            <person name="Hsiao Y.Y."/>
            <person name="Wu W.L."/>
            <person name="Chen Y.Y."/>
            <person name="Lin Y.F."/>
            <person name="Hsu J.L."/>
            <person name="Li C.Y."/>
            <person name="Wang Z.W."/>
            <person name="Zhao X."/>
            <person name="Zhong W.Y."/>
            <person name="Ma X.K."/>
            <person name="Ma L."/>
            <person name="Huang J."/>
            <person name="Chen G.Z."/>
            <person name="Huang M.Z."/>
            <person name="Huang L."/>
            <person name="Peng D.H."/>
            <person name="Luo Y.B."/>
            <person name="Zou S.Q."/>
            <person name="Chen S.P."/>
            <person name="Lan S."/>
            <person name="Tsai W.C."/>
            <person name="Van de Peer Y."/>
            <person name="Liu Z.J."/>
        </authorList>
    </citation>
    <scope>NUCLEOTIDE SEQUENCE [LARGE SCALE GENOMIC DNA]</scope>
    <source>
        <strain evidence="1">Lor288</strain>
    </source>
</reference>
<dbReference type="PANTHER" id="PTHR31801:SF1">
    <property type="entry name" value="SPHINGOMYELIN PHOSPHODIESTERASE"/>
    <property type="match status" value="1"/>
</dbReference>
<proteinExistence type="predicted"/>
<accession>A0ABR2MFM0</accession>
<keyword evidence="2" id="KW-1185">Reference proteome</keyword>
<dbReference type="PANTHER" id="PTHR31801">
    <property type="entry name" value="ALTERED INHERITANCE OF MITOCHONDRIA PROTEIN 24, MITOCHONDRIAL"/>
    <property type="match status" value="1"/>
</dbReference>
<evidence type="ECO:0008006" key="3">
    <source>
        <dbReference type="Google" id="ProtNLM"/>
    </source>
</evidence>
<name>A0ABR2MFM0_9ASPA</name>
<gene>
    <name evidence="1" type="ORF">KSP40_PGU019094</name>
</gene>
<organism evidence="1 2">
    <name type="scientific">Platanthera guangdongensis</name>
    <dbReference type="NCBI Taxonomy" id="2320717"/>
    <lineage>
        <taxon>Eukaryota</taxon>
        <taxon>Viridiplantae</taxon>
        <taxon>Streptophyta</taxon>
        <taxon>Embryophyta</taxon>
        <taxon>Tracheophyta</taxon>
        <taxon>Spermatophyta</taxon>
        <taxon>Magnoliopsida</taxon>
        <taxon>Liliopsida</taxon>
        <taxon>Asparagales</taxon>
        <taxon>Orchidaceae</taxon>
        <taxon>Orchidoideae</taxon>
        <taxon>Orchideae</taxon>
        <taxon>Orchidinae</taxon>
        <taxon>Platanthera</taxon>
    </lineage>
</organism>
<comment type="caution">
    <text evidence="1">The sequence shown here is derived from an EMBL/GenBank/DDBJ whole genome shotgun (WGS) entry which is preliminary data.</text>
</comment>
<evidence type="ECO:0000313" key="1">
    <source>
        <dbReference type="EMBL" id="KAK8961763.1"/>
    </source>
</evidence>
<dbReference type="Proteomes" id="UP001412067">
    <property type="component" value="Unassembled WGS sequence"/>
</dbReference>